<dbReference type="AlphaFoldDB" id="A0A4Q7KMD4"/>
<dbReference type="PANTHER" id="PTHR43410:SF1">
    <property type="entry name" value="NITRIC OXIDE SYNTHASE"/>
    <property type="match status" value="1"/>
</dbReference>
<dbReference type="Gene3D" id="3.90.340.10">
    <property type="entry name" value="Nitric Oxide Synthase, Chain A, domain 1"/>
    <property type="match status" value="1"/>
</dbReference>
<comment type="caution">
    <text evidence="7">The sequence shown here is derived from an EMBL/GenBank/DDBJ whole genome shotgun (WGS) entry which is preliminary data.</text>
</comment>
<feature type="region of interest" description="Disordered" evidence="5">
    <location>
        <begin position="319"/>
        <end position="339"/>
    </location>
</feature>
<dbReference type="InterPro" id="IPR044943">
    <property type="entry name" value="NOS_dom_1"/>
</dbReference>
<gene>
    <name evidence="7" type="ORF">EV193_105263</name>
</gene>
<dbReference type="PANTHER" id="PTHR43410">
    <property type="entry name" value="NITRIC OXIDE SYNTHASE OXYGENASE"/>
    <property type="match status" value="1"/>
</dbReference>
<feature type="domain" description="Nitric oxide synthase (NOS)" evidence="6">
    <location>
        <begin position="22"/>
        <end position="315"/>
    </location>
</feature>
<dbReference type="GO" id="GO:0004517">
    <property type="term" value="F:nitric-oxide synthase activity"/>
    <property type="evidence" value="ECO:0007669"/>
    <property type="project" value="InterPro"/>
</dbReference>
<reference evidence="7 8" key="1">
    <citation type="submission" date="2019-02" db="EMBL/GenBank/DDBJ databases">
        <title>Genomic Encyclopedia of Type Strains, Phase IV (KMG-IV): sequencing the most valuable type-strain genomes for metagenomic binning, comparative biology and taxonomic classification.</title>
        <authorList>
            <person name="Goeker M."/>
        </authorList>
    </citation>
    <scope>NUCLEOTIDE SEQUENCE [LARGE SCALE GENOMIC DNA]</scope>
    <source>
        <strain evidence="7 8">DSM 101727</strain>
    </source>
</reference>
<protein>
    <submittedName>
        <fullName evidence="7">Nitric-oxide synthase</fullName>
    </submittedName>
</protein>
<organism evidence="7 8">
    <name type="scientific">Herbihabitans rhizosphaerae</name>
    <dbReference type="NCBI Taxonomy" id="1872711"/>
    <lineage>
        <taxon>Bacteria</taxon>
        <taxon>Bacillati</taxon>
        <taxon>Actinomycetota</taxon>
        <taxon>Actinomycetes</taxon>
        <taxon>Pseudonocardiales</taxon>
        <taxon>Pseudonocardiaceae</taxon>
        <taxon>Herbihabitans</taxon>
    </lineage>
</organism>
<keyword evidence="4" id="KW-0408">Iron</keyword>
<keyword evidence="1" id="KW-0349">Heme</keyword>
<dbReference type="SUPFAM" id="SSF56512">
    <property type="entry name" value="Nitric oxide (NO) synthase oxygenase domain"/>
    <property type="match status" value="1"/>
</dbReference>
<dbReference type="GO" id="GO:0006809">
    <property type="term" value="P:nitric oxide biosynthetic process"/>
    <property type="evidence" value="ECO:0007669"/>
    <property type="project" value="InterPro"/>
</dbReference>
<dbReference type="Pfam" id="PF02898">
    <property type="entry name" value="NO_synthase"/>
    <property type="match status" value="1"/>
</dbReference>
<dbReference type="InterPro" id="IPR036119">
    <property type="entry name" value="NOS_N_sf"/>
</dbReference>
<evidence type="ECO:0000256" key="5">
    <source>
        <dbReference type="SAM" id="MobiDB-lite"/>
    </source>
</evidence>
<dbReference type="Proteomes" id="UP000294257">
    <property type="component" value="Unassembled WGS sequence"/>
</dbReference>
<evidence type="ECO:0000256" key="4">
    <source>
        <dbReference type="ARBA" id="ARBA00023004"/>
    </source>
</evidence>
<evidence type="ECO:0000313" key="8">
    <source>
        <dbReference type="Proteomes" id="UP000294257"/>
    </source>
</evidence>
<keyword evidence="3" id="KW-0560">Oxidoreductase</keyword>
<dbReference type="GO" id="GO:0046872">
    <property type="term" value="F:metal ion binding"/>
    <property type="evidence" value="ECO:0007669"/>
    <property type="project" value="UniProtKB-KW"/>
</dbReference>
<sequence>MTALRDDILLPRPAGPPTVDISAADDFVRMFHRARPRAGDVNTRLARMRTEITATGTYRHTPAELAFGARVALRDSGWCPAHVPWRGLLVRDLRTVSDAAVIARECVRHLRLAAPDGRVRPVVTVFAPDAPGAPGPRILNEQLVRYAGYGDHSGRIATGDRRHGELTETARALGWRSPAGRGWFDQLPLLIETARDGRRAIPLPRDAVREVPLEHPDFPWFVELGLRWHAVPAISNMRLEIGGVTYPCAPFNGVYLGCTIGEDELADERCYGFARVVARRLGLDTSSDRTLWLERATLELNRAVLHSFDAAGVTIEQSPERYAPTGRHPSRPAFRSGLG</sequence>
<dbReference type="RefSeq" id="WP_242613452.1">
    <property type="nucleotide sequence ID" value="NZ_SGWQ01000005.1"/>
</dbReference>
<evidence type="ECO:0000256" key="2">
    <source>
        <dbReference type="ARBA" id="ARBA00022723"/>
    </source>
</evidence>
<evidence type="ECO:0000313" key="7">
    <source>
        <dbReference type="EMBL" id="RZS37705.1"/>
    </source>
</evidence>
<dbReference type="InterPro" id="IPR004030">
    <property type="entry name" value="NOS_N"/>
</dbReference>
<name>A0A4Q7KMD4_9PSEU</name>
<keyword evidence="8" id="KW-1185">Reference proteome</keyword>
<keyword evidence="2" id="KW-0479">Metal-binding</keyword>
<dbReference type="InterPro" id="IPR044940">
    <property type="entry name" value="NOS_dom_2"/>
</dbReference>
<proteinExistence type="predicted"/>
<dbReference type="Gene3D" id="3.90.1230.10">
    <property type="entry name" value="Nitric Oxide Synthase, Chain A, domain 3"/>
    <property type="match status" value="1"/>
</dbReference>
<dbReference type="Gene3D" id="3.90.440.10">
    <property type="entry name" value="Nitric Oxide Synthase,Heme Domain,Chain A domain 2"/>
    <property type="match status" value="1"/>
</dbReference>
<dbReference type="EMBL" id="SGWQ01000005">
    <property type="protein sequence ID" value="RZS37705.1"/>
    <property type="molecule type" value="Genomic_DNA"/>
</dbReference>
<evidence type="ECO:0000256" key="3">
    <source>
        <dbReference type="ARBA" id="ARBA00023002"/>
    </source>
</evidence>
<dbReference type="InterPro" id="IPR050607">
    <property type="entry name" value="NOS"/>
</dbReference>
<evidence type="ECO:0000259" key="6">
    <source>
        <dbReference type="Pfam" id="PF02898"/>
    </source>
</evidence>
<accession>A0A4Q7KMD4</accession>
<dbReference type="InterPro" id="IPR044944">
    <property type="entry name" value="NOS_dom_3"/>
</dbReference>
<evidence type="ECO:0000256" key="1">
    <source>
        <dbReference type="ARBA" id="ARBA00022617"/>
    </source>
</evidence>